<dbReference type="InterPro" id="IPR001789">
    <property type="entry name" value="Sig_transdc_resp-reg_receiver"/>
</dbReference>
<dbReference type="InterPro" id="IPR050706">
    <property type="entry name" value="Cyclic-di-GMP_PDE-like"/>
</dbReference>
<evidence type="ECO:0000313" key="5">
    <source>
        <dbReference type="Proteomes" id="UP000304941"/>
    </source>
</evidence>
<sequence length="394" mass="43668">MKPDCVLIIESHVFQRGVLVKALQRLGVRSILVADDTAQALAHMQDGTSIDIVFFDLADGALNMVEFWQLSLTLKSVRATVLYSDLQPDVYRAVAHMSSLSGIKLLGVLDKPLQLGRLEKLLNFFVQTQNILPAHKSMTPDLLSREEVLRGLEKAEFRAWYQPKFNLRDGTLFGAEVLVRWNHPTQGLLLPKDLLAAVLGHGLINEVFEQLLDQGVELLFKLKSRGISLQLAFNLAASQLSSDELFTHVDSVLKRRGLPGTASKFEVTERGLLDLPLPVLNNLNALHRLGCGLSIDDFGMGFSSLRLLAQLPFSQLKLDGVFVQDLSDARSRAVVTSSLALSEALGMDLVIEGVATRCINDTLVNLGCSFGQGFHLAMPMKDQDFFNWMERFQP</sequence>
<dbReference type="PANTHER" id="PTHR33121:SF70">
    <property type="entry name" value="SIGNALING PROTEIN YKOW"/>
    <property type="match status" value="1"/>
</dbReference>
<dbReference type="InterPro" id="IPR011006">
    <property type="entry name" value="CheY-like_superfamily"/>
</dbReference>
<dbReference type="PROSITE" id="PS50883">
    <property type="entry name" value="EAL"/>
    <property type="match status" value="1"/>
</dbReference>
<keyword evidence="1" id="KW-0597">Phosphoprotein</keyword>
<proteinExistence type="predicted"/>
<dbReference type="EMBL" id="VBVZ01000255">
    <property type="protein sequence ID" value="TLG90477.1"/>
    <property type="molecule type" value="Genomic_DNA"/>
</dbReference>
<evidence type="ECO:0000256" key="1">
    <source>
        <dbReference type="PROSITE-ProRule" id="PRU00169"/>
    </source>
</evidence>
<organism evidence="4 5">
    <name type="scientific">Pseudomonas edaphica</name>
    <dbReference type="NCBI Taxonomy" id="2006980"/>
    <lineage>
        <taxon>Bacteria</taxon>
        <taxon>Pseudomonadati</taxon>
        <taxon>Pseudomonadota</taxon>
        <taxon>Gammaproteobacteria</taxon>
        <taxon>Pseudomonadales</taxon>
        <taxon>Pseudomonadaceae</taxon>
        <taxon>Pseudomonas</taxon>
    </lineage>
</organism>
<accession>A0ABY2U2N8</accession>
<dbReference type="InterPro" id="IPR001633">
    <property type="entry name" value="EAL_dom"/>
</dbReference>
<comment type="caution">
    <text evidence="4">The sequence shown here is derived from an EMBL/GenBank/DDBJ whole genome shotgun (WGS) entry which is preliminary data.</text>
</comment>
<dbReference type="InterPro" id="IPR035919">
    <property type="entry name" value="EAL_sf"/>
</dbReference>
<evidence type="ECO:0000259" key="2">
    <source>
        <dbReference type="PROSITE" id="PS50110"/>
    </source>
</evidence>
<dbReference type="Proteomes" id="UP000304941">
    <property type="component" value="Unassembled WGS sequence"/>
</dbReference>
<feature type="domain" description="Response regulatory" evidence="2">
    <location>
        <begin position="5"/>
        <end position="126"/>
    </location>
</feature>
<dbReference type="CDD" id="cd01948">
    <property type="entry name" value="EAL"/>
    <property type="match status" value="1"/>
</dbReference>
<dbReference type="SUPFAM" id="SSF141868">
    <property type="entry name" value="EAL domain-like"/>
    <property type="match status" value="1"/>
</dbReference>
<name>A0ABY2U2N8_9PSED</name>
<dbReference type="Gene3D" id="3.40.50.2300">
    <property type="match status" value="1"/>
</dbReference>
<dbReference type="RefSeq" id="WP_138452150.1">
    <property type="nucleotide sequence ID" value="NZ_VBVZ01000255.1"/>
</dbReference>
<dbReference type="SMART" id="SM00052">
    <property type="entry name" value="EAL"/>
    <property type="match status" value="1"/>
</dbReference>
<evidence type="ECO:0000259" key="3">
    <source>
        <dbReference type="PROSITE" id="PS50883"/>
    </source>
</evidence>
<reference evidence="4 5" key="1">
    <citation type="submission" date="2019-05" db="EMBL/GenBank/DDBJ databases">
        <title>Pseudomonas edaphica sp. nov., isolated from rhizospheric soil of Cistus ladanifer L. in Spain.</title>
        <authorList>
            <person name="Peix A."/>
        </authorList>
    </citation>
    <scope>NUCLEOTIDE SEQUENCE [LARGE SCALE GENOMIC DNA]</scope>
    <source>
        <strain evidence="4 5">RD25</strain>
    </source>
</reference>
<evidence type="ECO:0000313" key="4">
    <source>
        <dbReference type="EMBL" id="TLG90477.1"/>
    </source>
</evidence>
<dbReference type="Pfam" id="PF00563">
    <property type="entry name" value="EAL"/>
    <property type="match status" value="1"/>
</dbReference>
<dbReference type="Gene3D" id="3.20.20.450">
    <property type="entry name" value="EAL domain"/>
    <property type="match status" value="1"/>
</dbReference>
<gene>
    <name evidence="4" type="ORF">FEM54_17500</name>
</gene>
<dbReference type="SUPFAM" id="SSF52172">
    <property type="entry name" value="CheY-like"/>
    <property type="match status" value="1"/>
</dbReference>
<feature type="domain" description="EAL" evidence="3">
    <location>
        <begin position="141"/>
        <end position="393"/>
    </location>
</feature>
<protein>
    <submittedName>
        <fullName evidence="4">EAL domain-containing protein</fullName>
    </submittedName>
</protein>
<dbReference type="PROSITE" id="PS50110">
    <property type="entry name" value="RESPONSE_REGULATORY"/>
    <property type="match status" value="1"/>
</dbReference>
<feature type="modified residue" description="4-aspartylphosphate" evidence="1">
    <location>
        <position position="56"/>
    </location>
</feature>
<keyword evidence="5" id="KW-1185">Reference proteome</keyword>
<dbReference type="PANTHER" id="PTHR33121">
    <property type="entry name" value="CYCLIC DI-GMP PHOSPHODIESTERASE PDEF"/>
    <property type="match status" value="1"/>
</dbReference>